<dbReference type="Proteomes" id="UP000001299">
    <property type="component" value="Chromosome 1"/>
</dbReference>
<name>E0S279_BUTPB</name>
<evidence type="ECO:0000313" key="2">
    <source>
        <dbReference type="Proteomes" id="UP000001299"/>
    </source>
</evidence>
<protein>
    <submittedName>
        <fullName evidence="1">Uncharacterized protein</fullName>
    </submittedName>
</protein>
<proteinExistence type="predicted"/>
<dbReference type="AlphaFoldDB" id="E0S279"/>
<reference evidence="1 2" key="1">
    <citation type="journal article" date="2010" name="PLoS ONE">
        <title>The glycobiome of the rumen bacterium Butyrivibrio proteoclasticus B316(T) highlights adaptation to a polysaccharide-rich environment.</title>
        <authorList>
            <person name="Kelly W.J."/>
            <person name="Leahy S.C."/>
            <person name="Altermann E."/>
            <person name="Yeoman C.J."/>
            <person name="Dunne J.C."/>
            <person name="Kong Z."/>
            <person name="Pacheco D.M."/>
            <person name="Li D."/>
            <person name="Noel S.J."/>
            <person name="Moon C.D."/>
            <person name="Cookson A.L."/>
            <person name="Attwood G.T."/>
        </authorList>
    </citation>
    <scope>NUCLEOTIDE SEQUENCE [LARGE SCALE GENOMIC DNA]</scope>
    <source>
        <strain evidence="2">ATCC 51982 / DSM 14932 / B316</strain>
    </source>
</reference>
<dbReference type="eggNOG" id="ENOG5032YTK">
    <property type="taxonomic scope" value="Bacteria"/>
</dbReference>
<dbReference type="EMBL" id="CP001810">
    <property type="protein sequence ID" value="ADL33904.1"/>
    <property type="molecule type" value="Genomic_DNA"/>
</dbReference>
<accession>E0S279</accession>
<sequence length="163" mass="17803">MIIIAVCSIFLAGCGNKASQELTDYKASMTEFYDKLSSLDNSINNIDTSSETAKIELLGYLDEMNEAYKVMAATAIPEEFSGITDIAAEAADYMQMANESYHQAYDGIFDEDSEMLASQYYERANSRVNVMLQVLHGEIPEGDGVIVTTQEAGQFSTIGATAE</sequence>
<keyword evidence="2" id="KW-1185">Reference proteome</keyword>
<organism evidence="1 2">
    <name type="scientific">Butyrivibrio proteoclasticus (strain ATCC 51982 / DSM 14932 / B316)</name>
    <name type="common">Clostridium proteoclasticum</name>
    <dbReference type="NCBI Taxonomy" id="515622"/>
    <lineage>
        <taxon>Bacteria</taxon>
        <taxon>Bacillati</taxon>
        <taxon>Bacillota</taxon>
        <taxon>Clostridia</taxon>
        <taxon>Lachnospirales</taxon>
        <taxon>Lachnospiraceae</taxon>
        <taxon>Butyrivibrio</taxon>
    </lineage>
</organism>
<evidence type="ECO:0000313" key="1">
    <source>
        <dbReference type="EMBL" id="ADL33904.1"/>
    </source>
</evidence>
<dbReference type="HOGENOM" id="CLU_1624078_0_0_9"/>
<dbReference type="KEGG" id="bpb:bpr_I1164"/>
<gene>
    <name evidence="1" type="ordered locus">bpr_I1164</name>
</gene>
<dbReference type="STRING" id="515622.bpr_I1164"/>